<name>A0A7J6VKI0_THATH</name>
<comment type="caution">
    <text evidence="1">The sequence shown here is derived from an EMBL/GenBank/DDBJ whole genome shotgun (WGS) entry which is preliminary data.</text>
</comment>
<organism evidence="1 2">
    <name type="scientific">Thalictrum thalictroides</name>
    <name type="common">Rue-anemone</name>
    <name type="synonym">Anemone thalictroides</name>
    <dbReference type="NCBI Taxonomy" id="46969"/>
    <lineage>
        <taxon>Eukaryota</taxon>
        <taxon>Viridiplantae</taxon>
        <taxon>Streptophyta</taxon>
        <taxon>Embryophyta</taxon>
        <taxon>Tracheophyta</taxon>
        <taxon>Spermatophyta</taxon>
        <taxon>Magnoliopsida</taxon>
        <taxon>Ranunculales</taxon>
        <taxon>Ranunculaceae</taxon>
        <taxon>Thalictroideae</taxon>
        <taxon>Thalictrum</taxon>
    </lineage>
</organism>
<sequence>MENYPRVIIWVSTSIKNQGLSRMREVLIMPNTSTHKLTNQGCLLVPSRDPWQIKLERNKKDET</sequence>
<evidence type="ECO:0000313" key="2">
    <source>
        <dbReference type="Proteomes" id="UP000554482"/>
    </source>
</evidence>
<keyword evidence="2" id="KW-1185">Reference proteome</keyword>
<accession>A0A7J6VKI0</accession>
<dbReference type="EMBL" id="JABWDY010030443">
    <property type="protein sequence ID" value="KAF5185614.1"/>
    <property type="molecule type" value="Genomic_DNA"/>
</dbReference>
<proteinExistence type="predicted"/>
<dbReference type="Proteomes" id="UP000554482">
    <property type="component" value="Unassembled WGS sequence"/>
</dbReference>
<gene>
    <name evidence="1" type="ORF">FRX31_024800</name>
</gene>
<protein>
    <submittedName>
        <fullName evidence="1">Uncharacterized protein</fullName>
    </submittedName>
</protein>
<evidence type="ECO:0000313" key="1">
    <source>
        <dbReference type="EMBL" id="KAF5185614.1"/>
    </source>
</evidence>
<reference evidence="1 2" key="1">
    <citation type="submission" date="2020-06" db="EMBL/GenBank/DDBJ databases">
        <title>Transcriptomic and genomic resources for Thalictrum thalictroides and T. hernandezii: Facilitating candidate gene discovery in an emerging model plant lineage.</title>
        <authorList>
            <person name="Arias T."/>
            <person name="Riano-Pachon D.M."/>
            <person name="Di Stilio V.S."/>
        </authorList>
    </citation>
    <scope>NUCLEOTIDE SEQUENCE [LARGE SCALE GENOMIC DNA]</scope>
    <source>
        <strain evidence="2">cv. WT478/WT964</strain>
        <tissue evidence="1">Leaves</tissue>
    </source>
</reference>
<dbReference type="AlphaFoldDB" id="A0A7J6VKI0"/>